<feature type="transmembrane region" description="Helical" evidence="8">
    <location>
        <begin position="375"/>
        <end position="400"/>
    </location>
</feature>
<protein>
    <recommendedName>
        <fullName evidence="9">Major facilitator superfamily (MFS) profile domain-containing protein</fullName>
    </recommendedName>
</protein>
<evidence type="ECO:0000256" key="8">
    <source>
        <dbReference type="SAM" id="Phobius"/>
    </source>
</evidence>
<feature type="transmembrane region" description="Helical" evidence="8">
    <location>
        <begin position="112"/>
        <end position="130"/>
    </location>
</feature>
<feature type="transmembrane region" description="Helical" evidence="8">
    <location>
        <begin position="257"/>
        <end position="277"/>
    </location>
</feature>
<dbReference type="PROSITE" id="PS00216">
    <property type="entry name" value="SUGAR_TRANSPORT_1"/>
    <property type="match status" value="1"/>
</dbReference>
<feature type="transmembrane region" description="Helical" evidence="8">
    <location>
        <begin position="136"/>
        <end position="155"/>
    </location>
</feature>
<dbReference type="SUPFAM" id="SSF103473">
    <property type="entry name" value="MFS general substrate transporter"/>
    <property type="match status" value="1"/>
</dbReference>
<dbReference type="InterPro" id="IPR020846">
    <property type="entry name" value="MFS_dom"/>
</dbReference>
<proteinExistence type="inferred from homology"/>
<feature type="transmembrane region" description="Helical" evidence="8">
    <location>
        <begin position="55"/>
        <end position="77"/>
    </location>
</feature>
<name>R7U129_CAPTE</name>
<keyword evidence="3 8" id="KW-0812">Transmembrane</keyword>
<dbReference type="OMA" id="KWTVIIG"/>
<feature type="transmembrane region" description="Helical" evidence="8">
    <location>
        <begin position="83"/>
        <end position="100"/>
    </location>
</feature>
<keyword evidence="7" id="KW-0813">Transport</keyword>
<dbReference type="FunFam" id="1.20.1250.20:FF:000055">
    <property type="entry name" value="Facilitated trehalose transporter Tret1-2 homolog"/>
    <property type="match status" value="1"/>
</dbReference>
<dbReference type="OrthoDB" id="6612291at2759"/>
<comment type="subcellular location">
    <subcellularLocation>
        <location evidence="1">Cell membrane</location>
        <topology evidence="1">Multi-pass membrane protein</topology>
    </subcellularLocation>
</comment>
<accession>R7U129</accession>
<reference evidence="12" key="1">
    <citation type="submission" date="2012-12" db="EMBL/GenBank/DDBJ databases">
        <authorList>
            <person name="Hellsten U."/>
            <person name="Grimwood J."/>
            <person name="Chapman J.A."/>
            <person name="Shapiro H."/>
            <person name="Aerts A."/>
            <person name="Otillar R.P."/>
            <person name="Terry A.Y."/>
            <person name="Boore J.L."/>
            <person name="Simakov O."/>
            <person name="Marletaz F."/>
            <person name="Cho S.-J."/>
            <person name="Edsinger-Gonzales E."/>
            <person name="Havlak P."/>
            <person name="Kuo D.-H."/>
            <person name="Larsson T."/>
            <person name="Lv J."/>
            <person name="Arendt D."/>
            <person name="Savage R."/>
            <person name="Osoegawa K."/>
            <person name="de Jong P."/>
            <person name="Lindberg D.R."/>
            <person name="Seaver E.C."/>
            <person name="Weisblat D.A."/>
            <person name="Putnam N.H."/>
            <person name="Grigoriev I.V."/>
            <person name="Rokhsar D.S."/>
        </authorList>
    </citation>
    <scope>NUCLEOTIDE SEQUENCE</scope>
    <source>
        <strain evidence="12">I ESC-2004</strain>
    </source>
</reference>
<feature type="transmembrane region" description="Helical" evidence="8">
    <location>
        <begin position="26"/>
        <end position="46"/>
    </location>
</feature>
<reference evidence="10 12" key="2">
    <citation type="journal article" date="2013" name="Nature">
        <title>Insights into bilaterian evolution from three spiralian genomes.</title>
        <authorList>
            <person name="Simakov O."/>
            <person name="Marletaz F."/>
            <person name="Cho S.J."/>
            <person name="Edsinger-Gonzales E."/>
            <person name="Havlak P."/>
            <person name="Hellsten U."/>
            <person name="Kuo D.H."/>
            <person name="Larsson T."/>
            <person name="Lv J."/>
            <person name="Arendt D."/>
            <person name="Savage R."/>
            <person name="Osoegawa K."/>
            <person name="de Jong P."/>
            <person name="Grimwood J."/>
            <person name="Chapman J.A."/>
            <person name="Shapiro H."/>
            <person name="Aerts A."/>
            <person name="Otillar R.P."/>
            <person name="Terry A.Y."/>
            <person name="Boore J.L."/>
            <person name="Grigoriev I.V."/>
            <person name="Lindberg D.R."/>
            <person name="Seaver E.C."/>
            <person name="Weisblat D.A."/>
            <person name="Putnam N.H."/>
            <person name="Rokhsar D.S."/>
        </authorList>
    </citation>
    <scope>NUCLEOTIDE SEQUENCE</scope>
    <source>
        <strain evidence="10 12">I ESC-2004</strain>
    </source>
</reference>
<dbReference type="GO" id="GO:0022857">
    <property type="term" value="F:transmembrane transporter activity"/>
    <property type="evidence" value="ECO:0007669"/>
    <property type="project" value="InterPro"/>
</dbReference>
<evidence type="ECO:0000256" key="3">
    <source>
        <dbReference type="ARBA" id="ARBA00022692"/>
    </source>
</evidence>
<reference evidence="11" key="3">
    <citation type="submission" date="2015-06" db="UniProtKB">
        <authorList>
            <consortium name="EnsemblMetazoa"/>
        </authorList>
    </citation>
    <scope>IDENTIFICATION</scope>
</reference>
<evidence type="ECO:0000313" key="12">
    <source>
        <dbReference type="Proteomes" id="UP000014760"/>
    </source>
</evidence>
<evidence type="ECO:0000256" key="2">
    <source>
        <dbReference type="ARBA" id="ARBA00022475"/>
    </source>
</evidence>
<evidence type="ECO:0000256" key="4">
    <source>
        <dbReference type="ARBA" id="ARBA00022989"/>
    </source>
</evidence>
<dbReference type="InterPro" id="IPR050549">
    <property type="entry name" value="MFS_Trehalose_Transporter"/>
</dbReference>
<feature type="transmembrane region" description="Helical" evidence="8">
    <location>
        <begin position="353"/>
        <end position="369"/>
    </location>
</feature>
<dbReference type="InterPro" id="IPR005828">
    <property type="entry name" value="MFS_sugar_transport-like"/>
</dbReference>
<feature type="transmembrane region" description="Helical" evidence="8">
    <location>
        <begin position="284"/>
        <end position="304"/>
    </location>
</feature>
<organism evidence="10">
    <name type="scientific">Capitella teleta</name>
    <name type="common">Polychaete worm</name>
    <dbReference type="NCBI Taxonomy" id="283909"/>
    <lineage>
        <taxon>Eukaryota</taxon>
        <taxon>Metazoa</taxon>
        <taxon>Spiralia</taxon>
        <taxon>Lophotrochozoa</taxon>
        <taxon>Annelida</taxon>
        <taxon>Polychaeta</taxon>
        <taxon>Sedentaria</taxon>
        <taxon>Scolecida</taxon>
        <taxon>Capitellidae</taxon>
        <taxon>Capitella</taxon>
    </lineage>
</organism>
<dbReference type="GO" id="GO:0005886">
    <property type="term" value="C:plasma membrane"/>
    <property type="evidence" value="ECO:0007669"/>
    <property type="project" value="UniProtKB-SubCell"/>
</dbReference>
<dbReference type="PRINTS" id="PR00171">
    <property type="entry name" value="SUGRTRNSPORT"/>
</dbReference>
<keyword evidence="4 8" id="KW-1133">Transmembrane helix</keyword>
<dbReference type="AlphaFoldDB" id="R7U129"/>
<evidence type="ECO:0000256" key="7">
    <source>
        <dbReference type="RuleBase" id="RU003346"/>
    </source>
</evidence>
<evidence type="ECO:0000259" key="9">
    <source>
        <dbReference type="PROSITE" id="PS50850"/>
    </source>
</evidence>
<feature type="transmembrane region" description="Helical" evidence="8">
    <location>
        <begin position="316"/>
        <end position="341"/>
    </location>
</feature>
<sequence>MIGFTSPALPKMAAPNGPLDLHSQTMFVTIATIGALFGCPSAGWLVEKLGRKNTLLASGAPFLVGNMLLFGCSTIPLLCLGRMLTGISGGMSTVVCPMYLAELSPKELRGMLGSGVQLAITIGILLVYLLGMFCEWRTLALFGAVIPMVAMAMAFKAPETPRFLMGQGRSTEAQRVVSWLRPAGSDISEELHDMEEPNAEKEEKASLGDLLTRPELLRPLCVSAVIMCLQQLTGINVVMFYTVSIFQSAGYEQHGELATVAIGATQVVMTVVACILMDRAGRRVLLSVGGIGMGAACAALSFYYRSLDAGEASGLSWLALLSLLVYIMAFSLGWGPIPMLIMSEIFPAKARGSASAVAAITSWGSAFLVTSQYSFLVSLIGMSGTFFFFAVFCFIGVLYVRVFVPETRGKSLEDIELYFLSKNSGRY</sequence>
<dbReference type="Pfam" id="PF00083">
    <property type="entry name" value="Sugar_tr"/>
    <property type="match status" value="1"/>
</dbReference>
<dbReference type="EnsemblMetazoa" id="CapteT158645">
    <property type="protein sequence ID" value="CapteP158645"/>
    <property type="gene ID" value="CapteG158645"/>
</dbReference>
<keyword evidence="2" id="KW-1003">Cell membrane</keyword>
<gene>
    <name evidence="10" type="ORF">CAPTEDRAFT_158645</name>
</gene>
<dbReference type="PROSITE" id="PS50850">
    <property type="entry name" value="MFS"/>
    <property type="match status" value="1"/>
</dbReference>
<dbReference type="PANTHER" id="PTHR48021:SF1">
    <property type="entry name" value="GH07001P-RELATED"/>
    <property type="match status" value="1"/>
</dbReference>
<dbReference type="NCBIfam" id="TIGR00879">
    <property type="entry name" value="SP"/>
    <property type="match status" value="1"/>
</dbReference>
<evidence type="ECO:0000313" key="10">
    <source>
        <dbReference type="EMBL" id="ELT97336.1"/>
    </source>
</evidence>
<dbReference type="STRING" id="283909.R7U129"/>
<dbReference type="EMBL" id="KB308591">
    <property type="protein sequence ID" value="ELT97336.1"/>
    <property type="molecule type" value="Genomic_DNA"/>
</dbReference>
<keyword evidence="6" id="KW-0325">Glycoprotein</keyword>
<dbReference type="InterPro" id="IPR003663">
    <property type="entry name" value="Sugar/inositol_transpt"/>
</dbReference>
<dbReference type="Gene3D" id="1.20.1250.20">
    <property type="entry name" value="MFS general substrate transporter like domains"/>
    <property type="match status" value="1"/>
</dbReference>
<dbReference type="Proteomes" id="UP000014760">
    <property type="component" value="Unassembled WGS sequence"/>
</dbReference>
<dbReference type="HOGENOM" id="CLU_001265_30_5_1"/>
<feature type="domain" description="Major facilitator superfamily (MFS) profile" evidence="9">
    <location>
        <begin position="1"/>
        <end position="408"/>
    </location>
</feature>
<keyword evidence="5 8" id="KW-0472">Membrane</keyword>
<feature type="transmembrane region" description="Helical" evidence="8">
    <location>
        <begin position="220"/>
        <end position="245"/>
    </location>
</feature>
<dbReference type="PANTHER" id="PTHR48021">
    <property type="match status" value="1"/>
</dbReference>
<evidence type="ECO:0000256" key="1">
    <source>
        <dbReference type="ARBA" id="ARBA00004651"/>
    </source>
</evidence>
<evidence type="ECO:0000313" key="11">
    <source>
        <dbReference type="EnsemblMetazoa" id="CapteP158645"/>
    </source>
</evidence>
<dbReference type="InterPro" id="IPR036259">
    <property type="entry name" value="MFS_trans_sf"/>
</dbReference>
<dbReference type="PROSITE" id="PS00217">
    <property type="entry name" value="SUGAR_TRANSPORT_2"/>
    <property type="match status" value="1"/>
</dbReference>
<evidence type="ECO:0000256" key="6">
    <source>
        <dbReference type="ARBA" id="ARBA00023180"/>
    </source>
</evidence>
<dbReference type="EMBL" id="AMQN01010954">
    <property type="status" value="NOT_ANNOTATED_CDS"/>
    <property type="molecule type" value="Genomic_DNA"/>
</dbReference>
<keyword evidence="12" id="KW-1185">Reference proteome</keyword>
<comment type="similarity">
    <text evidence="7">Belongs to the major facilitator superfamily. Sugar transporter (TC 2.A.1.1) family.</text>
</comment>
<evidence type="ECO:0000256" key="5">
    <source>
        <dbReference type="ARBA" id="ARBA00023136"/>
    </source>
</evidence>
<dbReference type="InterPro" id="IPR005829">
    <property type="entry name" value="Sugar_transporter_CS"/>
</dbReference>